<evidence type="ECO:0000256" key="6">
    <source>
        <dbReference type="ARBA" id="ARBA00022683"/>
    </source>
</evidence>
<evidence type="ECO:0000313" key="15">
    <source>
        <dbReference type="EMBL" id="TLQ49244.1"/>
    </source>
</evidence>
<evidence type="ECO:0000256" key="4">
    <source>
        <dbReference type="ARBA" id="ARBA00022597"/>
    </source>
</evidence>
<evidence type="ECO:0000256" key="7">
    <source>
        <dbReference type="ARBA" id="ARBA00022692"/>
    </source>
</evidence>
<dbReference type="GO" id="GO:0016301">
    <property type="term" value="F:kinase activity"/>
    <property type="evidence" value="ECO:0007669"/>
    <property type="project" value="UniProtKB-KW"/>
</dbReference>
<dbReference type="RefSeq" id="WP_138403526.1">
    <property type="nucleotide sequence ID" value="NZ_VBSP01000002.1"/>
</dbReference>
<keyword evidence="3" id="KW-1003">Cell membrane</keyword>
<dbReference type="PROSITE" id="PS51103">
    <property type="entry name" value="PTS_EIIC_TYPE_1"/>
    <property type="match status" value="1"/>
</dbReference>
<feature type="transmembrane region" description="Helical" evidence="12">
    <location>
        <begin position="451"/>
        <end position="471"/>
    </location>
</feature>
<feature type="transmembrane region" description="Helical" evidence="12">
    <location>
        <begin position="237"/>
        <end position="255"/>
    </location>
</feature>
<dbReference type="PANTHER" id="PTHR30175:SF3">
    <property type="entry name" value="PTS SYSTEM N-ACETYLMURAMIC ACID-SPECIFIC EIIBC COMPONENT"/>
    <property type="match status" value="1"/>
</dbReference>
<evidence type="ECO:0000256" key="11">
    <source>
        <dbReference type="PROSITE-ProRule" id="PRU00421"/>
    </source>
</evidence>
<feature type="transmembrane region" description="Helical" evidence="12">
    <location>
        <begin position="350"/>
        <end position="372"/>
    </location>
</feature>
<dbReference type="GO" id="GO:0090588">
    <property type="term" value="F:protein-phosphocysteine-N-acetylmuramate phosphotransferase system transporter activity"/>
    <property type="evidence" value="ECO:0007669"/>
    <property type="project" value="TreeGrafter"/>
</dbReference>
<keyword evidence="8" id="KW-0418">Kinase</keyword>
<evidence type="ECO:0000313" key="16">
    <source>
        <dbReference type="Proteomes" id="UP000306420"/>
    </source>
</evidence>
<sequence length="498" mass="51985">MNTTKEQLIAKEVYKHMGGKDNTTDIYNCMTRVRIDLVDPSVVDEVELKKVDGVMGVVQDGNNLQVVVGPGTASKVATELASMSGSVKGAAVDENLDPELTSGRASTEQITKENKEKYKKGNDNAFKRITRSIASIFVPLIPAFVGAGIIGGIASIFQNMITAGQLDAATWGHAVDILNIIKNGLFGYLNIYVGINAAKVFGATQGMGGVIAGIIYLTGMNPENPLINIFTGEPLLAGQGGIIGVILAVFILSYVEKSVRKVIPDALDIIFTPTISLLVVGLLTIFVIMPVAGVISSSLVGSINWVLDIGGAFSGFMLGAFFLPLVMFGLHQVLTPIHIEMINTTGQTNLLPILAMAGAGQVGAAIAVMVRARENKQLTNMIKGALPVGILGIGEPLIYAVTLPLGKTFITACIGGGIGGAVIGFFGSVGATAIGPSGVALIPLIANNMRLQYVIGLIAAYIGGFVVTYFFGVPKSAMEPTELQGSGSQAQDPLADFN</sequence>
<keyword evidence="5" id="KW-0808">Transferase</keyword>
<dbReference type="OrthoDB" id="9769191at2"/>
<dbReference type="Pfam" id="PF00367">
    <property type="entry name" value="PTS_EIIB"/>
    <property type="match status" value="1"/>
</dbReference>
<protein>
    <submittedName>
        <fullName evidence="15">Permease</fullName>
    </submittedName>
</protein>
<proteinExistence type="predicted"/>
<keyword evidence="7 12" id="KW-0812">Transmembrane</keyword>
<evidence type="ECO:0000256" key="1">
    <source>
        <dbReference type="ARBA" id="ARBA00004651"/>
    </source>
</evidence>
<feature type="transmembrane region" description="Helical" evidence="12">
    <location>
        <begin position="200"/>
        <end position="217"/>
    </location>
</feature>
<dbReference type="AlphaFoldDB" id="A0A5R9EGF6"/>
<dbReference type="Proteomes" id="UP000306420">
    <property type="component" value="Unassembled WGS sequence"/>
</dbReference>
<feature type="transmembrane region" description="Helical" evidence="12">
    <location>
        <begin position="384"/>
        <end position="402"/>
    </location>
</feature>
<dbReference type="GO" id="GO:0005886">
    <property type="term" value="C:plasma membrane"/>
    <property type="evidence" value="ECO:0007669"/>
    <property type="project" value="UniProtKB-SubCell"/>
</dbReference>
<dbReference type="InterPro" id="IPR050558">
    <property type="entry name" value="PTS_Sugar-Specific_Components"/>
</dbReference>
<keyword evidence="4" id="KW-0762">Sugar transport</keyword>
<reference evidence="15 16" key="1">
    <citation type="submission" date="2019-05" db="EMBL/GenBank/DDBJ databases">
        <title>The metagenome of a microbial culture collection derived from dairy environment covers the genomic content of the human microbiome.</title>
        <authorList>
            <person name="Roder T."/>
            <person name="Wuthrich D."/>
            <person name="Sattari Z."/>
            <person name="Von Ah U."/>
            <person name="Bar C."/>
            <person name="Ronchi F."/>
            <person name="Macpherson A.J."/>
            <person name="Ganal-Vonarburg S.C."/>
            <person name="Bruggmann R."/>
            <person name="Vergeres G."/>
        </authorList>
    </citation>
    <scope>NUCLEOTIDE SEQUENCE [LARGE SCALE GENOMIC DNA]</scope>
    <source>
        <strain evidence="15 16">FAM 24227</strain>
    </source>
</reference>
<feature type="transmembrane region" description="Helical" evidence="12">
    <location>
        <begin position="177"/>
        <end position="193"/>
    </location>
</feature>
<feature type="transmembrane region" description="Helical" evidence="12">
    <location>
        <begin position="309"/>
        <end position="330"/>
    </location>
</feature>
<dbReference type="CDD" id="cd00212">
    <property type="entry name" value="PTS_IIB_glc"/>
    <property type="match status" value="1"/>
</dbReference>
<gene>
    <name evidence="15" type="ORF">FEZ33_01020</name>
</gene>
<dbReference type="GO" id="GO:0008982">
    <property type="term" value="F:protein-N(PI)-phosphohistidine-sugar phosphotransferase activity"/>
    <property type="evidence" value="ECO:0007669"/>
    <property type="project" value="InterPro"/>
</dbReference>
<dbReference type="InterPro" id="IPR013013">
    <property type="entry name" value="PTS_EIIC_1"/>
</dbReference>
<organism evidence="15 16">
    <name type="scientific">Ruoffia tabacinasalis</name>
    <dbReference type="NCBI Taxonomy" id="87458"/>
    <lineage>
        <taxon>Bacteria</taxon>
        <taxon>Bacillati</taxon>
        <taxon>Bacillota</taxon>
        <taxon>Bacilli</taxon>
        <taxon>Lactobacillales</taxon>
        <taxon>Aerococcaceae</taxon>
        <taxon>Ruoffia</taxon>
    </lineage>
</organism>
<dbReference type="GO" id="GO:0009401">
    <property type="term" value="P:phosphoenolpyruvate-dependent sugar phosphotransferase system"/>
    <property type="evidence" value="ECO:0007669"/>
    <property type="project" value="UniProtKB-KW"/>
</dbReference>
<dbReference type="InterPro" id="IPR018113">
    <property type="entry name" value="PTrfase_EIIB_Cys"/>
</dbReference>
<dbReference type="SUPFAM" id="SSF55604">
    <property type="entry name" value="Glucose permease domain IIB"/>
    <property type="match status" value="1"/>
</dbReference>
<comment type="subcellular location">
    <subcellularLocation>
        <location evidence="1">Cell membrane</location>
        <topology evidence="1">Multi-pass membrane protein</topology>
    </subcellularLocation>
</comment>
<feature type="active site" description="Phosphocysteine intermediate; for EIIB activity" evidence="11">
    <location>
        <position position="29"/>
    </location>
</feature>
<dbReference type="Pfam" id="PF02378">
    <property type="entry name" value="PTS_EIIC"/>
    <property type="match status" value="1"/>
</dbReference>
<dbReference type="PROSITE" id="PS51098">
    <property type="entry name" value="PTS_EIIB_TYPE_1"/>
    <property type="match status" value="1"/>
</dbReference>
<dbReference type="Gene3D" id="3.30.1360.60">
    <property type="entry name" value="Glucose permease domain IIB"/>
    <property type="match status" value="1"/>
</dbReference>
<evidence type="ECO:0000259" key="13">
    <source>
        <dbReference type="PROSITE" id="PS51098"/>
    </source>
</evidence>
<evidence type="ECO:0000256" key="12">
    <source>
        <dbReference type="SAM" id="Phobius"/>
    </source>
</evidence>
<dbReference type="InterPro" id="IPR001996">
    <property type="entry name" value="PTS_IIB_1"/>
</dbReference>
<evidence type="ECO:0000256" key="3">
    <source>
        <dbReference type="ARBA" id="ARBA00022475"/>
    </source>
</evidence>
<evidence type="ECO:0000256" key="8">
    <source>
        <dbReference type="ARBA" id="ARBA00022777"/>
    </source>
</evidence>
<feature type="domain" description="PTS EIIB type-1" evidence="13">
    <location>
        <begin position="7"/>
        <end position="90"/>
    </location>
</feature>
<feature type="transmembrane region" description="Helical" evidence="12">
    <location>
        <begin position="267"/>
        <end position="289"/>
    </location>
</feature>
<accession>A0A5R9EGF6</accession>
<dbReference type="InterPro" id="IPR003352">
    <property type="entry name" value="PTS_EIIC"/>
</dbReference>
<keyword evidence="10 12" id="KW-0472">Membrane</keyword>
<feature type="domain" description="PTS EIIC type-1" evidence="14">
    <location>
        <begin position="131"/>
        <end position="487"/>
    </location>
</feature>
<keyword evidence="6" id="KW-0598">Phosphotransferase system</keyword>
<dbReference type="EMBL" id="VBSP01000002">
    <property type="protein sequence ID" value="TLQ49244.1"/>
    <property type="molecule type" value="Genomic_DNA"/>
</dbReference>
<keyword evidence="2" id="KW-0813">Transport</keyword>
<keyword evidence="9 12" id="KW-1133">Transmembrane helix</keyword>
<evidence type="ECO:0000256" key="9">
    <source>
        <dbReference type="ARBA" id="ARBA00022989"/>
    </source>
</evidence>
<feature type="transmembrane region" description="Helical" evidence="12">
    <location>
        <begin position="409"/>
        <end position="431"/>
    </location>
</feature>
<feature type="transmembrane region" description="Helical" evidence="12">
    <location>
        <begin position="136"/>
        <end position="157"/>
    </location>
</feature>
<dbReference type="PANTHER" id="PTHR30175">
    <property type="entry name" value="PHOSPHOTRANSFERASE SYSTEM TRANSPORT PROTEIN"/>
    <property type="match status" value="1"/>
</dbReference>
<evidence type="ECO:0000259" key="14">
    <source>
        <dbReference type="PROSITE" id="PS51103"/>
    </source>
</evidence>
<evidence type="ECO:0000256" key="2">
    <source>
        <dbReference type="ARBA" id="ARBA00022448"/>
    </source>
</evidence>
<evidence type="ECO:0000256" key="10">
    <source>
        <dbReference type="ARBA" id="ARBA00023136"/>
    </source>
</evidence>
<dbReference type="InterPro" id="IPR036878">
    <property type="entry name" value="Glu_permease_IIB"/>
</dbReference>
<comment type="caution">
    <text evidence="15">The sequence shown here is derived from an EMBL/GenBank/DDBJ whole genome shotgun (WGS) entry which is preliminary data.</text>
</comment>
<name>A0A5R9EGF6_9LACT</name>
<evidence type="ECO:0000256" key="5">
    <source>
        <dbReference type="ARBA" id="ARBA00022679"/>
    </source>
</evidence>